<comment type="similarity">
    <text evidence="2">Belongs to the syntaxin family.</text>
</comment>
<comment type="subcellular location">
    <subcellularLocation>
        <location evidence="1">Golgi apparatus membrane</location>
        <topology evidence="1">Single-pass type IV membrane protein</topology>
    </subcellularLocation>
</comment>
<organism evidence="12">
    <name type="scientific">Eubosmina coregoni</name>
    <dbReference type="NCBI Taxonomy" id="186181"/>
    <lineage>
        <taxon>Eukaryota</taxon>
        <taxon>Metazoa</taxon>
        <taxon>Ecdysozoa</taxon>
        <taxon>Arthropoda</taxon>
        <taxon>Crustacea</taxon>
        <taxon>Branchiopoda</taxon>
        <taxon>Diplostraca</taxon>
        <taxon>Cladocera</taxon>
        <taxon>Anomopoda</taxon>
        <taxon>Bosminidae</taxon>
        <taxon>Eubosmina</taxon>
    </lineage>
</organism>
<dbReference type="GO" id="GO:0000149">
    <property type="term" value="F:SNARE binding"/>
    <property type="evidence" value="ECO:0007669"/>
    <property type="project" value="TreeGrafter"/>
</dbReference>
<evidence type="ECO:0000256" key="9">
    <source>
        <dbReference type="ARBA" id="ARBA00023136"/>
    </source>
</evidence>
<evidence type="ECO:0000256" key="5">
    <source>
        <dbReference type="ARBA" id="ARBA00022927"/>
    </source>
</evidence>
<dbReference type="EMBL" id="LR000355">
    <property type="protein sequence ID" value="SVE69974.1"/>
    <property type="molecule type" value="mRNA"/>
</dbReference>
<evidence type="ECO:0000256" key="3">
    <source>
        <dbReference type="ARBA" id="ARBA00022448"/>
    </source>
</evidence>
<evidence type="ECO:0000256" key="6">
    <source>
        <dbReference type="ARBA" id="ARBA00022989"/>
    </source>
</evidence>
<feature type="transmembrane region" description="Helical" evidence="10">
    <location>
        <begin position="293"/>
        <end position="313"/>
    </location>
</feature>
<protein>
    <submittedName>
        <fullName evidence="12">EOG090X0AQP</fullName>
    </submittedName>
</protein>
<dbReference type="InterPro" id="IPR010989">
    <property type="entry name" value="SNARE"/>
</dbReference>
<keyword evidence="5" id="KW-0653">Protein transport</keyword>
<evidence type="ECO:0000256" key="8">
    <source>
        <dbReference type="ARBA" id="ARBA00023054"/>
    </source>
</evidence>
<dbReference type="SUPFAM" id="SSF47661">
    <property type="entry name" value="t-snare proteins"/>
    <property type="match status" value="1"/>
</dbReference>
<name>A0A4Y7LPB8_9CRUS</name>
<dbReference type="PROSITE" id="PS00914">
    <property type="entry name" value="SYNTAXIN"/>
    <property type="match status" value="1"/>
</dbReference>
<evidence type="ECO:0000259" key="11">
    <source>
        <dbReference type="PROSITE" id="PS50192"/>
    </source>
</evidence>
<evidence type="ECO:0000256" key="10">
    <source>
        <dbReference type="SAM" id="Phobius"/>
    </source>
</evidence>
<accession>A0A4Y7LPB8</accession>
<reference evidence="12" key="1">
    <citation type="submission" date="2018-08" db="EMBL/GenBank/DDBJ databases">
        <authorList>
            <person name="Cornetti L."/>
        </authorList>
    </citation>
    <scope>NUCLEOTIDE SEQUENCE</scope>
    <source>
        <strain evidence="12">FI-BAL1-1</strain>
    </source>
</reference>
<keyword evidence="3" id="KW-0813">Transport</keyword>
<dbReference type="GO" id="GO:0031201">
    <property type="term" value="C:SNARE complex"/>
    <property type="evidence" value="ECO:0007669"/>
    <property type="project" value="TreeGrafter"/>
</dbReference>
<keyword evidence="6 10" id="KW-1133">Transmembrane helix</keyword>
<evidence type="ECO:0000256" key="4">
    <source>
        <dbReference type="ARBA" id="ARBA00022692"/>
    </source>
</evidence>
<evidence type="ECO:0000256" key="1">
    <source>
        <dbReference type="ARBA" id="ARBA00004409"/>
    </source>
</evidence>
<keyword evidence="7" id="KW-0333">Golgi apparatus</keyword>
<dbReference type="GO" id="GO:0005484">
    <property type="term" value="F:SNAP receptor activity"/>
    <property type="evidence" value="ECO:0007669"/>
    <property type="project" value="InterPro"/>
</dbReference>
<dbReference type="SMART" id="SM00397">
    <property type="entry name" value="t_SNARE"/>
    <property type="match status" value="1"/>
</dbReference>
<dbReference type="InterPro" id="IPR000727">
    <property type="entry name" value="T_SNARE_dom"/>
</dbReference>
<proteinExistence type="evidence at transcript level"/>
<dbReference type="PROSITE" id="PS50192">
    <property type="entry name" value="T_SNARE"/>
    <property type="match status" value="1"/>
</dbReference>
<dbReference type="InterPro" id="IPR045242">
    <property type="entry name" value="Syntaxin"/>
</dbReference>
<dbReference type="AlphaFoldDB" id="A0A4Y7LPB8"/>
<dbReference type="Pfam" id="PF05739">
    <property type="entry name" value="SNARE"/>
    <property type="match status" value="1"/>
</dbReference>
<evidence type="ECO:0000313" key="12">
    <source>
        <dbReference type="EMBL" id="SVE69974.1"/>
    </source>
</evidence>
<dbReference type="GO" id="GO:0048278">
    <property type="term" value="P:vesicle docking"/>
    <property type="evidence" value="ECO:0007669"/>
    <property type="project" value="TreeGrafter"/>
</dbReference>
<dbReference type="GO" id="GO:0006886">
    <property type="term" value="P:intracellular protein transport"/>
    <property type="evidence" value="ECO:0007669"/>
    <property type="project" value="InterPro"/>
</dbReference>
<dbReference type="PANTHER" id="PTHR19957">
    <property type="entry name" value="SYNTAXIN"/>
    <property type="match status" value="1"/>
</dbReference>
<keyword evidence="4 10" id="KW-0812">Transmembrane</keyword>
<evidence type="ECO:0000256" key="7">
    <source>
        <dbReference type="ARBA" id="ARBA00023034"/>
    </source>
</evidence>
<evidence type="ECO:0000256" key="2">
    <source>
        <dbReference type="ARBA" id="ARBA00009063"/>
    </source>
</evidence>
<keyword evidence="9 10" id="KW-0472">Membrane</keyword>
<feature type="domain" description="T-SNARE coiled-coil homology" evidence="11">
    <location>
        <begin position="221"/>
        <end position="283"/>
    </location>
</feature>
<dbReference type="GO" id="GO:0006906">
    <property type="term" value="P:vesicle fusion"/>
    <property type="evidence" value="ECO:0007669"/>
    <property type="project" value="TreeGrafter"/>
</dbReference>
<dbReference type="PANTHER" id="PTHR19957:SF83">
    <property type="entry name" value="SYNTAXIN-16"/>
    <property type="match status" value="1"/>
</dbReference>
<sequence length="315" mass="36197">MATRTLTEIFILMRNNAIQSRNFYTEQTLSDTASLVRHEGGEVNIRSRSSSTQVRIPPDWTDSLEEAQYVLSKIQTRLKELSSLQNKHLSKPTFDDSMTEEKQIDALTQEITKMFTTCHNCIKRIQNNSRSPSKGQTESNVAKNVVTSLVTTLQNLSNTFRSDQNTYLNKIKSREERSQHYFGGATKDWNYDEWGSESSEMVNQAPRVMSQQQLMLMEENSSFVEQREKEIQNVVRSIFELNTIFKEISHMVADQGTVLDRIDYNIEQTQSRVHQGLVHLQKAEGHQKKNRKMMCITILAITTAVLIIILIAVKS</sequence>
<dbReference type="Gene3D" id="1.20.58.70">
    <property type="match status" value="1"/>
</dbReference>
<gene>
    <name evidence="12" type="primary">EOG090X0AQP</name>
</gene>
<dbReference type="CDD" id="cd15845">
    <property type="entry name" value="SNARE_syntaxin16"/>
    <property type="match status" value="1"/>
</dbReference>
<keyword evidence="8" id="KW-0175">Coiled coil</keyword>
<dbReference type="InterPro" id="IPR006012">
    <property type="entry name" value="Syntaxin/epimorphin_CS"/>
</dbReference>
<dbReference type="GO" id="GO:0000139">
    <property type="term" value="C:Golgi membrane"/>
    <property type="evidence" value="ECO:0007669"/>
    <property type="project" value="UniProtKB-SubCell"/>
</dbReference>